<evidence type="ECO:0000313" key="1">
    <source>
        <dbReference type="EMBL" id="MBP2411766.1"/>
    </source>
</evidence>
<reference evidence="1 2" key="1">
    <citation type="submission" date="2021-03" db="EMBL/GenBank/DDBJ databases">
        <title>Sequencing the genomes of 1000 actinobacteria strains.</title>
        <authorList>
            <person name="Klenk H.-P."/>
        </authorList>
    </citation>
    <scope>NUCLEOTIDE SEQUENCE [LARGE SCALE GENOMIC DNA]</scope>
    <source>
        <strain evidence="1 2">DSM 16005</strain>
    </source>
</reference>
<sequence>MTATISEPADIDDPDVWATQTELGKEFGWTAVEMGHCLLLLGLRMDREPTASAKDNLLVHTLERFNGTGAAYTQTLWHKHGVSERVYDYSRLVGGLDNATAIIGGISTKPAAKAKQKKPTIAQLAEQIEALSQRIQILEYGQGDSGS</sequence>
<dbReference type="RefSeq" id="WP_203312756.1">
    <property type="nucleotide sequence ID" value="NZ_JAGIOI010000001.1"/>
</dbReference>
<gene>
    <name evidence="1" type="ORF">JOF48_000565</name>
</gene>
<organism evidence="1 2">
    <name type="scientific">Arthrobacter stackebrandtii</name>
    <dbReference type="NCBI Taxonomy" id="272161"/>
    <lineage>
        <taxon>Bacteria</taxon>
        <taxon>Bacillati</taxon>
        <taxon>Actinomycetota</taxon>
        <taxon>Actinomycetes</taxon>
        <taxon>Micrococcales</taxon>
        <taxon>Micrococcaceae</taxon>
        <taxon>Arthrobacter</taxon>
    </lineage>
</organism>
<comment type="caution">
    <text evidence="1">The sequence shown here is derived from an EMBL/GenBank/DDBJ whole genome shotgun (WGS) entry which is preliminary data.</text>
</comment>
<proteinExistence type="predicted"/>
<keyword evidence="2" id="KW-1185">Reference proteome</keyword>
<evidence type="ECO:0000313" key="2">
    <source>
        <dbReference type="Proteomes" id="UP000711614"/>
    </source>
</evidence>
<dbReference type="EMBL" id="JAGIOI010000001">
    <property type="protein sequence ID" value="MBP2411766.1"/>
    <property type="molecule type" value="Genomic_DNA"/>
</dbReference>
<accession>A0ABS4YSJ9</accession>
<name>A0ABS4YSJ9_9MICC</name>
<dbReference type="Proteomes" id="UP000711614">
    <property type="component" value="Unassembled WGS sequence"/>
</dbReference>
<protein>
    <submittedName>
        <fullName evidence="1">Uncharacterized protein</fullName>
    </submittedName>
</protein>